<name>A0AAD5LN88_9CRUS</name>
<sequence length="391" mass="43219">MIEVSAHLIGGPVYFAGDRISCRVTFSNLRQTAGAGCPQNYIATKKSEDILGWASAQVVCVCTINPQKVLVVDSISNSNTSMTVNSTSLSPKAGERGLVIFSTKPKILVCDLMLPDDSNTDYLYQETLPSSLPPSFRGQAIKYSYKLKIGLQRVGAPVKLLNVPFRLMTWQLCGLPNCQDEQGIVVSNPFLKTSQCVNPEFEDPLETMQLLTSRRSPSVYKVTNGKGKVVNLCLFKSGYRLGEDIVGTLDFSASNVSCIQYSVSLQSQEVVPEEKRRKIGPHSKFADEIVTSYSKHHEFCIGFLQTHLSLPVPLHVTPSFDTDMVALKWKLHFEFVTAVTPLRWSGETNWEPPTSMDIETMVWDLPIVIYPTTPAHVSKALYGTSDATVVL</sequence>
<dbReference type="EMBL" id="WJBH02000001">
    <property type="protein sequence ID" value="KAI9565160.1"/>
    <property type="molecule type" value="Genomic_DNA"/>
</dbReference>
<dbReference type="Proteomes" id="UP000820818">
    <property type="component" value="Linkage Group LG1"/>
</dbReference>
<dbReference type="InterPro" id="IPR014848">
    <property type="entry name" value="Rgp1"/>
</dbReference>
<organism evidence="1 2">
    <name type="scientific">Daphnia sinensis</name>
    <dbReference type="NCBI Taxonomy" id="1820382"/>
    <lineage>
        <taxon>Eukaryota</taxon>
        <taxon>Metazoa</taxon>
        <taxon>Ecdysozoa</taxon>
        <taxon>Arthropoda</taxon>
        <taxon>Crustacea</taxon>
        <taxon>Branchiopoda</taxon>
        <taxon>Diplostraca</taxon>
        <taxon>Cladocera</taxon>
        <taxon>Anomopoda</taxon>
        <taxon>Daphniidae</taxon>
        <taxon>Daphnia</taxon>
        <taxon>Daphnia similis group</taxon>
    </lineage>
</organism>
<accession>A0AAD5LN88</accession>
<gene>
    <name evidence="1" type="ORF">GHT06_008936</name>
</gene>
<dbReference type="AlphaFoldDB" id="A0AAD5LN88"/>
<evidence type="ECO:0000313" key="2">
    <source>
        <dbReference type="Proteomes" id="UP000820818"/>
    </source>
</evidence>
<keyword evidence="2" id="KW-1185">Reference proteome</keyword>
<evidence type="ECO:0008006" key="3">
    <source>
        <dbReference type="Google" id="ProtNLM"/>
    </source>
</evidence>
<protein>
    <recommendedName>
        <fullName evidence="3">RAB6A-GEF complex partner protein 2</fullName>
    </recommendedName>
</protein>
<proteinExistence type="predicted"/>
<comment type="caution">
    <text evidence="1">The sequence shown here is derived from an EMBL/GenBank/DDBJ whole genome shotgun (WGS) entry which is preliminary data.</text>
</comment>
<evidence type="ECO:0000313" key="1">
    <source>
        <dbReference type="EMBL" id="KAI9565160.1"/>
    </source>
</evidence>
<dbReference type="Pfam" id="PF08737">
    <property type="entry name" value="Rgp1"/>
    <property type="match status" value="2"/>
</dbReference>
<reference evidence="1 2" key="1">
    <citation type="submission" date="2022-05" db="EMBL/GenBank/DDBJ databases">
        <title>A multi-omics perspective on studying reproductive biology in Daphnia sinensis.</title>
        <authorList>
            <person name="Jia J."/>
        </authorList>
    </citation>
    <scope>NUCLEOTIDE SEQUENCE [LARGE SCALE GENOMIC DNA]</scope>
    <source>
        <strain evidence="1 2">WSL</strain>
    </source>
</reference>
<dbReference type="PANTHER" id="PTHR12507">
    <property type="entry name" value="REDUCED GROWTH PHENOTYPE 1 RGP1, YEAST -RELATED"/>
    <property type="match status" value="1"/>
</dbReference>